<keyword evidence="8 11" id="KW-0407">Ion channel</keyword>
<evidence type="ECO:0000313" key="14">
    <source>
        <dbReference type="Proteomes" id="UP000031937"/>
    </source>
</evidence>
<feature type="binding site" evidence="11">
    <location>
        <position position="76"/>
    </location>
    <ligand>
        <name>Na(+)</name>
        <dbReference type="ChEBI" id="CHEBI:29101"/>
        <note>structural</note>
    </ligand>
</feature>
<evidence type="ECO:0000256" key="9">
    <source>
        <dbReference type="ARBA" id="ARBA00035120"/>
    </source>
</evidence>
<dbReference type="EMBL" id="JPIU01000038">
    <property type="protein sequence ID" value="KIO44786.1"/>
    <property type="molecule type" value="Genomic_DNA"/>
</dbReference>
<dbReference type="GO" id="GO:0046872">
    <property type="term" value="F:metal ion binding"/>
    <property type="evidence" value="ECO:0007669"/>
    <property type="project" value="UniProtKB-KW"/>
</dbReference>
<keyword evidence="15" id="KW-1185">Reference proteome</keyword>
<evidence type="ECO:0000313" key="15">
    <source>
        <dbReference type="Proteomes" id="UP000031980"/>
    </source>
</evidence>
<comment type="function">
    <text evidence="11">Fluoride-specific ion channel. Important for reducing fluoride concentration in the cell, thus reducing its toxicity.</text>
</comment>
<dbReference type="RefSeq" id="WP_041504438.1">
    <property type="nucleotide sequence ID" value="NZ_JPIT01000032.1"/>
</dbReference>
<organism evidence="13 15">
    <name type="scientific">Sanguibacteroides justesenii</name>
    <dbReference type="NCBI Taxonomy" id="1547597"/>
    <lineage>
        <taxon>Bacteria</taxon>
        <taxon>Pseudomonadati</taxon>
        <taxon>Bacteroidota</taxon>
        <taxon>Bacteroidia</taxon>
        <taxon>Bacteroidales</taxon>
        <taxon>Porphyromonadaceae</taxon>
        <taxon>Sanguibacteroides</taxon>
    </lineage>
</organism>
<keyword evidence="11" id="KW-0915">Sodium</keyword>
<evidence type="ECO:0000256" key="4">
    <source>
        <dbReference type="ARBA" id="ARBA00022692"/>
    </source>
</evidence>
<dbReference type="PANTHER" id="PTHR28259:SF1">
    <property type="entry name" value="FLUORIDE EXPORT PROTEIN 1-RELATED"/>
    <property type="match status" value="1"/>
</dbReference>
<evidence type="ECO:0000313" key="12">
    <source>
        <dbReference type="EMBL" id="KIO43071.1"/>
    </source>
</evidence>
<dbReference type="HAMAP" id="MF_00454">
    <property type="entry name" value="FluC"/>
    <property type="match status" value="1"/>
</dbReference>
<dbReference type="InterPro" id="IPR003691">
    <property type="entry name" value="FluC"/>
</dbReference>
<dbReference type="Pfam" id="PF02537">
    <property type="entry name" value="CRCB"/>
    <property type="match status" value="1"/>
</dbReference>
<feature type="binding site" evidence="11">
    <location>
        <position position="79"/>
    </location>
    <ligand>
        <name>Na(+)</name>
        <dbReference type="ChEBI" id="CHEBI:29101"/>
        <note>structural</note>
    </ligand>
</feature>
<dbReference type="AlphaFoldDB" id="A0A0C3REB1"/>
<evidence type="ECO:0000256" key="5">
    <source>
        <dbReference type="ARBA" id="ARBA00022989"/>
    </source>
</evidence>
<dbReference type="NCBIfam" id="TIGR00494">
    <property type="entry name" value="crcB"/>
    <property type="match status" value="1"/>
</dbReference>
<feature type="transmembrane region" description="Helical" evidence="11">
    <location>
        <begin position="97"/>
        <end position="117"/>
    </location>
</feature>
<keyword evidence="4 11" id="KW-0812">Transmembrane</keyword>
<feature type="transmembrane region" description="Helical" evidence="11">
    <location>
        <begin position="34"/>
        <end position="56"/>
    </location>
</feature>
<gene>
    <name evidence="11" type="primary">fluC</name>
    <name evidence="11" type="synonym">crcB</name>
    <name evidence="13" type="ORF">BA92_07105</name>
    <name evidence="12" type="ORF">IE90_12705</name>
</gene>
<dbReference type="GO" id="GO:0140114">
    <property type="term" value="P:cellular detoxification of fluoride"/>
    <property type="evidence" value="ECO:0007669"/>
    <property type="project" value="UniProtKB-UniRule"/>
</dbReference>
<dbReference type="Proteomes" id="UP000031980">
    <property type="component" value="Unassembled WGS sequence"/>
</dbReference>
<feature type="transmembrane region" description="Helical" evidence="11">
    <location>
        <begin position="5"/>
        <end position="22"/>
    </location>
</feature>
<feature type="transmembrane region" description="Helical" evidence="11">
    <location>
        <begin position="68"/>
        <end position="85"/>
    </location>
</feature>
<dbReference type="EMBL" id="JPIT01000032">
    <property type="protein sequence ID" value="KIO43071.1"/>
    <property type="molecule type" value="Genomic_DNA"/>
</dbReference>
<evidence type="ECO:0000256" key="7">
    <source>
        <dbReference type="ARBA" id="ARBA00023136"/>
    </source>
</evidence>
<reference evidence="12 14" key="2">
    <citation type="submission" date="2014-07" db="EMBL/GenBank/DDBJ databases">
        <title>Porphyromonadaceae bacterium OUH 334697 = ATCC BAA-2682 = DSM 28341 draft genome.</title>
        <authorList>
            <person name="Sydenham T.V."/>
            <person name="Hasman H."/>
            <person name="Justesen U.S."/>
        </authorList>
    </citation>
    <scope>NUCLEOTIDE SEQUENCE [LARGE SCALE GENOMIC DNA]</scope>
    <source>
        <strain evidence="12 14">OUH 334697</strain>
    </source>
</reference>
<comment type="subcellular location">
    <subcellularLocation>
        <location evidence="1 11">Cell membrane</location>
        <topology evidence="1 11">Multi-pass membrane protein</topology>
    </subcellularLocation>
</comment>
<sequence>MFKAMIIAGIGGFIGTCLRFLVGKLCHFVTTSPFPWGTFAVNIIGSFVIGIFFGLAEKNHLISTNMNVFLITGFCGGFTTFSSFADDMFLLIQNRHWLYFSLYLGLSIILGIILVWLGRSLIKAA</sequence>
<name>A0A0C3REB1_9PORP</name>
<protein>
    <recommendedName>
        <fullName evidence="11">Fluoride-specific ion channel FluC</fullName>
    </recommendedName>
</protein>
<proteinExistence type="inferred from homology"/>
<evidence type="ECO:0000313" key="13">
    <source>
        <dbReference type="EMBL" id="KIO44786.1"/>
    </source>
</evidence>
<accession>A0A0C3REB1</accession>
<keyword evidence="3" id="KW-0997">Cell inner membrane</keyword>
<evidence type="ECO:0000256" key="3">
    <source>
        <dbReference type="ARBA" id="ARBA00022519"/>
    </source>
</evidence>
<dbReference type="PANTHER" id="PTHR28259">
    <property type="entry name" value="FLUORIDE EXPORT PROTEIN 1-RELATED"/>
    <property type="match status" value="1"/>
</dbReference>
<evidence type="ECO:0000256" key="8">
    <source>
        <dbReference type="ARBA" id="ARBA00023303"/>
    </source>
</evidence>
<keyword evidence="5 11" id="KW-1133">Transmembrane helix</keyword>
<dbReference type="GO" id="GO:0005886">
    <property type="term" value="C:plasma membrane"/>
    <property type="evidence" value="ECO:0007669"/>
    <property type="project" value="UniProtKB-SubCell"/>
</dbReference>
<dbReference type="Proteomes" id="UP000031937">
    <property type="component" value="Unassembled WGS sequence"/>
</dbReference>
<comment type="caution">
    <text evidence="13">The sequence shown here is derived from an EMBL/GenBank/DDBJ whole genome shotgun (WGS) entry which is preliminary data.</text>
</comment>
<keyword evidence="11" id="KW-0813">Transport</keyword>
<keyword evidence="7 11" id="KW-0472">Membrane</keyword>
<evidence type="ECO:0000256" key="2">
    <source>
        <dbReference type="ARBA" id="ARBA00022475"/>
    </source>
</evidence>
<keyword evidence="11" id="KW-0479">Metal-binding</keyword>
<evidence type="ECO:0000256" key="6">
    <source>
        <dbReference type="ARBA" id="ARBA00023065"/>
    </source>
</evidence>
<evidence type="ECO:0000256" key="11">
    <source>
        <dbReference type="HAMAP-Rule" id="MF_00454"/>
    </source>
</evidence>
<keyword evidence="6 11" id="KW-0406">Ion transport</keyword>
<keyword evidence="2 11" id="KW-1003">Cell membrane</keyword>
<reference evidence="13 15" key="1">
    <citation type="submission" date="2014-07" db="EMBL/GenBank/DDBJ databases">
        <title>Porphyromonadaceae bacterium OUH 308042 = ATCC BAA-2681 = DSM 28342 draft genome.</title>
        <authorList>
            <person name="Sydenham T.V."/>
            <person name="Hasman H."/>
            <person name="Justensen U.S."/>
        </authorList>
    </citation>
    <scope>NUCLEOTIDE SEQUENCE [LARGE SCALE GENOMIC DNA]</scope>
    <source>
        <strain evidence="13 15">OUH 308042</strain>
    </source>
</reference>
<comment type="similarity">
    <text evidence="9 11">Belongs to the fluoride channel Fluc/FEX (TC 1.A.43) family.</text>
</comment>
<evidence type="ECO:0000256" key="10">
    <source>
        <dbReference type="ARBA" id="ARBA00035585"/>
    </source>
</evidence>
<comment type="activity regulation">
    <text evidence="11">Na(+) is not transported, but it plays an essential structural role and its presence is essential for fluoride channel function.</text>
</comment>
<evidence type="ECO:0000256" key="1">
    <source>
        <dbReference type="ARBA" id="ARBA00004651"/>
    </source>
</evidence>
<dbReference type="GO" id="GO:0062054">
    <property type="term" value="F:fluoride channel activity"/>
    <property type="evidence" value="ECO:0007669"/>
    <property type="project" value="UniProtKB-UniRule"/>
</dbReference>
<comment type="catalytic activity">
    <reaction evidence="10">
        <text>fluoride(in) = fluoride(out)</text>
        <dbReference type="Rhea" id="RHEA:76159"/>
        <dbReference type="ChEBI" id="CHEBI:17051"/>
    </reaction>
    <physiologicalReaction direction="left-to-right" evidence="10">
        <dbReference type="Rhea" id="RHEA:76160"/>
    </physiologicalReaction>
</comment>